<protein>
    <submittedName>
        <fullName evidence="2">Putative small lipoprotein YifL</fullName>
    </submittedName>
</protein>
<gene>
    <name evidence="2" type="ORF">GGQ97_000917</name>
</gene>
<dbReference type="EMBL" id="JAATJC010000001">
    <property type="protein sequence ID" value="NJC05124.1"/>
    <property type="molecule type" value="Genomic_DNA"/>
</dbReference>
<evidence type="ECO:0000256" key="1">
    <source>
        <dbReference type="SAM" id="MobiDB-lite"/>
    </source>
</evidence>
<keyword evidence="3" id="KW-1185">Reference proteome</keyword>
<dbReference type="AlphaFoldDB" id="A0A7X6BF83"/>
<comment type="caution">
    <text evidence="2">The sequence shown here is derived from an EMBL/GenBank/DDBJ whole genome shotgun (WGS) entry which is preliminary data.</text>
</comment>
<evidence type="ECO:0000313" key="3">
    <source>
        <dbReference type="Proteomes" id="UP000558192"/>
    </source>
</evidence>
<accession>A0A7X6BF83</accession>
<feature type="compositionally biased region" description="Polar residues" evidence="1">
    <location>
        <begin position="111"/>
        <end position="123"/>
    </location>
</feature>
<evidence type="ECO:0000313" key="2">
    <source>
        <dbReference type="EMBL" id="NJC05124.1"/>
    </source>
</evidence>
<name>A0A7X6BF83_9SPHN</name>
<proteinExistence type="predicted"/>
<dbReference type="Proteomes" id="UP000558192">
    <property type="component" value="Unassembled WGS sequence"/>
</dbReference>
<feature type="compositionally biased region" description="Low complexity" evidence="1">
    <location>
        <begin position="97"/>
        <end position="110"/>
    </location>
</feature>
<reference evidence="2 3" key="1">
    <citation type="submission" date="2020-03" db="EMBL/GenBank/DDBJ databases">
        <title>Genomic Encyclopedia of Type Strains, Phase IV (KMG-IV): sequencing the most valuable type-strain genomes for metagenomic binning, comparative biology and taxonomic classification.</title>
        <authorList>
            <person name="Goeker M."/>
        </authorList>
    </citation>
    <scope>NUCLEOTIDE SEQUENCE [LARGE SCALE GENOMIC DNA]</scope>
    <source>
        <strain evidence="2 3">DSM 16846</strain>
    </source>
</reference>
<feature type="region of interest" description="Disordered" evidence="1">
    <location>
        <begin position="75"/>
        <end position="123"/>
    </location>
</feature>
<organism evidence="2 3">
    <name type="scientific">Sphingomonas kaistensis</name>
    <dbReference type="NCBI Taxonomy" id="298708"/>
    <lineage>
        <taxon>Bacteria</taxon>
        <taxon>Pseudomonadati</taxon>
        <taxon>Pseudomonadota</taxon>
        <taxon>Alphaproteobacteria</taxon>
        <taxon>Sphingomonadales</taxon>
        <taxon>Sphingomonadaceae</taxon>
        <taxon>Sphingomonas</taxon>
    </lineage>
</organism>
<sequence>MDRRLAANGRSRKLGLRSSGLLPVALALALAACGRAGELRPADGASLPVKPKMAVVTPTPEQLLTPPAIARPVRVDEILRRSEPRRPDRFDLPPPSGAEAAPEPEGDSSATPNDNQTRVQEPR</sequence>
<dbReference type="PROSITE" id="PS51257">
    <property type="entry name" value="PROKAR_LIPOPROTEIN"/>
    <property type="match status" value="1"/>
</dbReference>
<feature type="compositionally biased region" description="Basic and acidic residues" evidence="1">
    <location>
        <begin position="75"/>
        <end position="91"/>
    </location>
</feature>
<dbReference type="RefSeq" id="WP_342448449.1">
    <property type="nucleotide sequence ID" value="NZ_JAATJC010000001.1"/>
</dbReference>
<keyword evidence="2" id="KW-0449">Lipoprotein</keyword>